<gene>
    <name evidence="14" type="ORF">TrVE_jg11231</name>
</gene>
<evidence type="ECO:0000256" key="2">
    <source>
        <dbReference type="ARBA" id="ARBA00008661"/>
    </source>
</evidence>
<evidence type="ECO:0000313" key="15">
    <source>
        <dbReference type="Proteomes" id="UP001165160"/>
    </source>
</evidence>
<keyword evidence="4 10" id="KW-0808">Transferase</keyword>
<dbReference type="GO" id="GO:0000139">
    <property type="term" value="C:Golgi membrane"/>
    <property type="evidence" value="ECO:0007669"/>
    <property type="project" value="UniProtKB-SubCell"/>
</dbReference>
<comment type="similarity">
    <text evidence="2">Belongs to the glycosyltransferase 31 family.</text>
</comment>
<keyword evidence="6" id="KW-0735">Signal-anchor</keyword>
<feature type="chain" id="PRO_5040970218" description="Fucosyltransferase" evidence="11">
    <location>
        <begin position="23"/>
        <end position="1368"/>
    </location>
</feature>
<evidence type="ECO:0000256" key="9">
    <source>
        <dbReference type="ARBA" id="ARBA00023136"/>
    </source>
</evidence>
<dbReference type="Pfam" id="PF00852">
    <property type="entry name" value="Glyco_transf_10"/>
    <property type="match status" value="1"/>
</dbReference>
<keyword evidence="3 10" id="KW-0328">Glycosyltransferase</keyword>
<comment type="caution">
    <text evidence="14">The sequence shown here is derived from an EMBL/GenBank/DDBJ whole genome shotgun (WGS) entry which is preliminary data.</text>
</comment>
<evidence type="ECO:0000259" key="13">
    <source>
        <dbReference type="Pfam" id="PF00852"/>
    </source>
</evidence>
<dbReference type="GO" id="GO:0016758">
    <property type="term" value="F:hexosyltransferase activity"/>
    <property type="evidence" value="ECO:0007669"/>
    <property type="project" value="InterPro"/>
</dbReference>
<evidence type="ECO:0000256" key="10">
    <source>
        <dbReference type="RuleBase" id="RU003832"/>
    </source>
</evidence>
<proteinExistence type="inferred from homology"/>
<dbReference type="InterPro" id="IPR038577">
    <property type="entry name" value="GT10-like_C_sf"/>
</dbReference>
<evidence type="ECO:0000256" key="8">
    <source>
        <dbReference type="ARBA" id="ARBA00023034"/>
    </source>
</evidence>
<evidence type="ECO:0000256" key="11">
    <source>
        <dbReference type="SAM" id="SignalP"/>
    </source>
</evidence>
<dbReference type="Gene3D" id="3.40.50.2000">
    <property type="entry name" value="Glycogen Phosphorylase B"/>
    <property type="match status" value="2"/>
</dbReference>
<reference evidence="15" key="1">
    <citation type="journal article" date="2023" name="Commun. Biol.">
        <title>Genome analysis of Parmales, the sister group of diatoms, reveals the evolutionary specialization of diatoms from phago-mixotrophs to photoautotrophs.</title>
        <authorList>
            <person name="Ban H."/>
            <person name="Sato S."/>
            <person name="Yoshikawa S."/>
            <person name="Yamada K."/>
            <person name="Nakamura Y."/>
            <person name="Ichinomiya M."/>
            <person name="Sato N."/>
            <person name="Blanc-Mathieu R."/>
            <person name="Endo H."/>
            <person name="Kuwata A."/>
            <person name="Ogata H."/>
        </authorList>
    </citation>
    <scope>NUCLEOTIDE SEQUENCE [LARGE SCALE GENOMIC DNA]</scope>
    <source>
        <strain evidence="15">NIES 3699</strain>
    </source>
</reference>
<comment type="similarity">
    <text evidence="10">Belongs to the glycosyltransferase 10 family.</text>
</comment>
<evidence type="ECO:0000256" key="4">
    <source>
        <dbReference type="ARBA" id="ARBA00022679"/>
    </source>
</evidence>
<feature type="signal peptide" evidence="11">
    <location>
        <begin position="1"/>
        <end position="22"/>
    </location>
</feature>
<comment type="subcellular location">
    <subcellularLocation>
        <location evidence="1">Golgi apparatus membrane</location>
        <topology evidence="1">Single-pass type II membrane protein</topology>
    </subcellularLocation>
    <subcellularLocation>
        <location evidence="10">Golgi apparatus</location>
        <location evidence="10">Golgi stack membrane</location>
        <topology evidence="10">Single-pass type II membrane protein</topology>
    </subcellularLocation>
</comment>
<dbReference type="EMBL" id="BRXX01000498">
    <property type="protein sequence ID" value="GMI14338.1"/>
    <property type="molecule type" value="Genomic_DNA"/>
</dbReference>
<evidence type="ECO:0000313" key="14">
    <source>
        <dbReference type="EMBL" id="GMI14338.1"/>
    </source>
</evidence>
<sequence length="1368" mass="149828">MKCIYVLPLALFALFIVPVKLTNPPPVQLNITVPQPLSYTSGTSITITADVWITDPDLDVKQFMTDHADKCKVCVQVTTVEVGDVLSSDAESEEVASDLLDPKYSQLLCDSFESPSLKFSGLPYGRHQLSAYLVYSETDKFSPVSLDFFTTSRRATPPKVTHPESLSILKQQRTLLQFARENPDPYITSDISSVPEPTVCSSSLSSSYPPSTFLMVGVKSSYDSFEYRDAIRNTWGKGSGKGSRYCVFFILGKLDPDMKRDSDDSYNYDSAMKAIRLEQHHNSDLVINIDVIDSYHTLIPKATKFMSYITSNYDFKYLIMTDDDVYLKVEDLIDGLMGRRDHDKPLYAGQVWEKMYNKKIKPNRDPSHRNGLSIEDYPMTDLPPFAIGPHYILSSNLVNFVGSNADILKGIGSLEDVSIGYWMLGLGVTVEHLEWFNNARNEGCTENIVSWADLRPHGIYRAYQGDMAGELCKEFERDWVREGVSLSGVGGDSGGDNVFDANVDYQAEHVSVNGDRNDIVVSDNSTFQIELEEKYVGSVACVTVNSNEPQCLVYEGVVEVGPVFAGTYVVDVELEGRSGGCVIDVIGKQEEGELGKEGGLLETAVSSADRDHDRGVLERYQGRKINVGILCISFERHSQNGMFVKLGKHLPRSKFEVSVFGFTGGGGEGGGGGGGGGVGDDFVRSFVPVWAVEWGEGGFQAALVELKSAKAWADLKPILRRKLGVIWNNLAAMDVVLLANSHDDERMFVLLELLRLARAEVEKDGRKITCVMDLPNLTVDRRTVGVDAFVAPSEFVGRTARSNYFGGGGRRRFKVIYPAALDLEGGREGGRTTGGTGNGRKVVGYLGRLASERSPGLFIHVAAKVTSFRPDVDFVVAGDGPMRKAMEKMAASLGVRVTFLGSVEQAKVPDFLAGLDCLVNPRTTETFGISNVEARLHSVNVVGWKTWGGGESLGEGRGEMDFDGLVSGVLGALEKEEAVVAAADAPELILERFGLEAFVNGYASYFIELVGAEGSGAASGAVGNAALKDEDRSGGIVAKVGTLRIGYSAYAGYIRGVLFEMFPNLYPGANVVVEQLPEKEECDVFVVSVLDGGCGGGWGDACKAELIRYRQTYKNAVIVLVSGEAWDLRDAGALGADMVWGAHTTQEHYGQDVQFVHFPNAATSFAERALTRPSALMKSRSSGGRREKGRGKNKFAAYMYSRCDREERELFFDLLSAKAAEVGEQVDALGACKGGAGAEARRANRFASGWHDDAVEVYSEYAFVIAFENVQLEGYFTEKIVNPYLAGAIPVYWGWEGVGGDVFRKESFIDCGQGREGLEACADAVVEAWVGGREREMAEEEALTEEKWKYWFEGERLEDEVRRMLWNV</sequence>
<dbReference type="Pfam" id="PF00534">
    <property type="entry name" value="Glycos_transf_1"/>
    <property type="match status" value="1"/>
</dbReference>
<dbReference type="InterPro" id="IPR001296">
    <property type="entry name" value="Glyco_trans_1"/>
</dbReference>
<dbReference type="Proteomes" id="UP001165160">
    <property type="component" value="Unassembled WGS sequence"/>
</dbReference>
<name>A0A9W7FLF7_9STRA</name>
<keyword evidence="9" id="KW-0472">Membrane</keyword>
<dbReference type="InterPro" id="IPR055270">
    <property type="entry name" value="Glyco_tran_10_C"/>
</dbReference>
<dbReference type="EC" id="2.4.1.-" evidence="10"/>
<dbReference type="PANTHER" id="PTHR11214">
    <property type="entry name" value="BETA-1,3-N-ACETYLGLUCOSAMINYLTRANSFERASE"/>
    <property type="match status" value="1"/>
</dbReference>
<feature type="domain" description="Fucosyltransferase C-terminal" evidence="13">
    <location>
        <begin position="1191"/>
        <end position="1311"/>
    </location>
</feature>
<dbReference type="CDD" id="cd03801">
    <property type="entry name" value="GT4_PimA-like"/>
    <property type="match status" value="1"/>
</dbReference>
<organism evidence="14 15">
    <name type="scientific">Triparma verrucosa</name>
    <dbReference type="NCBI Taxonomy" id="1606542"/>
    <lineage>
        <taxon>Eukaryota</taxon>
        <taxon>Sar</taxon>
        <taxon>Stramenopiles</taxon>
        <taxon>Ochrophyta</taxon>
        <taxon>Bolidophyceae</taxon>
        <taxon>Parmales</taxon>
        <taxon>Triparmaceae</taxon>
        <taxon>Triparma</taxon>
    </lineage>
</organism>
<dbReference type="SUPFAM" id="SSF53756">
    <property type="entry name" value="UDP-Glycosyltransferase/glycogen phosphorylase"/>
    <property type="match status" value="2"/>
</dbReference>
<evidence type="ECO:0000256" key="7">
    <source>
        <dbReference type="ARBA" id="ARBA00022989"/>
    </source>
</evidence>
<keyword evidence="11" id="KW-0732">Signal</keyword>
<accession>A0A9W7FLF7</accession>
<evidence type="ECO:0000256" key="1">
    <source>
        <dbReference type="ARBA" id="ARBA00004323"/>
    </source>
</evidence>
<evidence type="ECO:0000256" key="5">
    <source>
        <dbReference type="ARBA" id="ARBA00022692"/>
    </source>
</evidence>
<dbReference type="Pfam" id="PF01762">
    <property type="entry name" value="Galactosyl_T"/>
    <property type="match status" value="1"/>
</dbReference>
<keyword evidence="8 10" id="KW-0333">Golgi apparatus</keyword>
<evidence type="ECO:0000259" key="12">
    <source>
        <dbReference type="Pfam" id="PF00534"/>
    </source>
</evidence>
<protein>
    <recommendedName>
        <fullName evidence="10">Fucosyltransferase</fullName>
        <ecNumber evidence="10">2.4.1.-</ecNumber>
    </recommendedName>
</protein>
<evidence type="ECO:0000256" key="6">
    <source>
        <dbReference type="ARBA" id="ARBA00022968"/>
    </source>
</evidence>
<keyword evidence="15" id="KW-1185">Reference proteome</keyword>
<dbReference type="Gene3D" id="3.40.50.11660">
    <property type="entry name" value="Glycosyl transferase family 10, C-terminal domain"/>
    <property type="match status" value="1"/>
</dbReference>
<evidence type="ECO:0000256" key="3">
    <source>
        <dbReference type="ARBA" id="ARBA00022676"/>
    </source>
</evidence>
<keyword evidence="5 10" id="KW-0812">Transmembrane</keyword>
<dbReference type="PANTHER" id="PTHR11214:SF3">
    <property type="entry name" value="BETA-1,3-GALACTOSYLTRANSFERASE 6"/>
    <property type="match status" value="1"/>
</dbReference>
<keyword evidence="7" id="KW-1133">Transmembrane helix</keyword>
<dbReference type="GO" id="GO:0032580">
    <property type="term" value="C:Golgi cisterna membrane"/>
    <property type="evidence" value="ECO:0007669"/>
    <property type="project" value="UniProtKB-SubCell"/>
</dbReference>
<dbReference type="InterPro" id="IPR002659">
    <property type="entry name" value="Glyco_trans_31"/>
</dbReference>
<dbReference type="Gene3D" id="3.90.550.50">
    <property type="match status" value="1"/>
</dbReference>
<feature type="domain" description="Glycosyl transferase family 1" evidence="12">
    <location>
        <begin position="838"/>
        <end position="949"/>
    </location>
</feature>